<evidence type="ECO:0000313" key="3">
    <source>
        <dbReference type="Proteomes" id="UP000811246"/>
    </source>
</evidence>
<dbReference type="EMBL" id="CM031836">
    <property type="protein sequence ID" value="KAG6685419.1"/>
    <property type="molecule type" value="Genomic_DNA"/>
</dbReference>
<proteinExistence type="predicted"/>
<name>A0A922IXP0_CARIL</name>
<dbReference type="AlphaFoldDB" id="A0A922IXP0"/>
<accession>A0A922IXP0</accession>
<gene>
    <name evidence="2" type="ORF">I3842_12G111100</name>
</gene>
<evidence type="ECO:0000256" key="1">
    <source>
        <dbReference type="SAM" id="SignalP"/>
    </source>
</evidence>
<feature type="signal peptide" evidence="1">
    <location>
        <begin position="1"/>
        <end position="25"/>
    </location>
</feature>
<protein>
    <submittedName>
        <fullName evidence="2">Uncharacterized protein</fullName>
    </submittedName>
</protein>
<sequence length="85" mass="9196">MVRFMSSIFFIILFAFVIHLPSMDARSILRMSMRDVPSLEDGIDVSGAVIPKGPNPVPSSSGAKATMEYRMLATSAPSPGVGHHY</sequence>
<keyword evidence="1" id="KW-0732">Signal</keyword>
<evidence type="ECO:0000313" key="2">
    <source>
        <dbReference type="EMBL" id="KAG6685419.1"/>
    </source>
</evidence>
<comment type="caution">
    <text evidence="2">The sequence shown here is derived from an EMBL/GenBank/DDBJ whole genome shotgun (WGS) entry which is preliminary data.</text>
</comment>
<dbReference type="Proteomes" id="UP000811246">
    <property type="component" value="Chromosome 12"/>
</dbReference>
<reference evidence="2" key="1">
    <citation type="submission" date="2021-01" db="EMBL/GenBank/DDBJ databases">
        <authorList>
            <person name="Lovell J.T."/>
            <person name="Bentley N."/>
            <person name="Bhattarai G."/>
            <person name="Jenkins J.W."/>
            <person name="Sreedasyam A."/>
            <person name="Alarcon Y."/>
            <person name="Bock C."/>
            <person name="Boston L."/>
            <person name="Carlson J."/>
            <person name="Cervantes K."/>
            <person name="Clermont K."/>
            <person name="Krom N."/>
            <person name="Kubenka K."/>
            <person name="Mamidi S."/>
            <person name="Mattison C."/>
            <person name="Monteros M."/>
            <person name="Pisani C."/>
            <person name="Plott C."/>
            <person name="Rajasekar S."/>
            <person name="Rhein H.S."/>
            <person name="Rohla C."/>
            <person name="Song M."/>
            <person name="Hilaire R.S."/>
            <person name="Shu S."/>
            <person name="Wells L."/>
            <person name="Wang X."/>
            <person name="Webber J."/>
            <person name="Heerema R.J."/>
            <person name="Klein P."/>
            <person name="Conner P."/>
            <person name="Grauke L."/>
            <person name="Grimwood J."/>
            <person name="Schmutz J."/>
            <person name="Randall J.J."/>
        </authorList>
    </citation>
    <scope>NUCLEOTIDE SEQUENCE</scope>
    <source>
        <tissue evidence="2">Leaf</tissue>
    </source>
</reference>
<organism evidence="2 3">
    <name type="scientific">Carya illinoinensis</name>
    <name type="common">Pecan</name>
    <dbReference type="NCBI Taxonomy" id="32201"/>
    <lineage>
        <taxon>Eukaryota</taxon>
        <taxon>Viridiplantae</taxon>
        <taxon>Streptophyta</taxon>
        <taxon>Embryophyta</taxon>
        <taxon>Tracheophyta</taxon>
        <taxon>Spermatophyta</taxon>
        <taxon>Magnoliopsida</taxon>
        <taxon>eudicotyledons</taxon>
        <taxon>Gunneridae</taxon>
        <taxon>Pentapetalae</taxon>
        <taxon>rosids</taxon>
        <taxon>fabids</taxon>
        <taxon>Fagales</taxon>
        <taxon>Juglandaceae</taxon>
        <taxon>Carya</taxon>
    </lineage>
</organism>
<dbReference type="EMBL" id="CM031836">
    <property type="protein sequence ID" value="KAG6685418.1"/>
    <property type="molecule type" value="Genomic_DNA"/>
</dbReference>
<feature type="chain" id="PRO_5036659708" evidence="1">
    <location>
        <begin position="26"/>
        <end position="85"/>
    </location>
</feature>